<proteinExistence type="predicted"/>
<evidence type="ECO:0000313" key="2">
    <source>
        <dbReference type="EMBL" id="EJX06200.1"/>
    </source>
</evidence>
<dbReference type="EMBL" id="AMCI01001229">
    <property type="protein sequence ID" value="EJX06200.1"/>
    <property type="molecule type" value="Genomic_DNA"/>
</dbReference>
<sequence length="112" mass="12511">MALFCLIINAFEMKDLFKKIKAWYQASNRHIHAKLGTLIFFGMLLSGLFMKVSICPMLVISSVTTFLVMAAVEIAQKRDGGKFDWSDILAGTIPALAFDVAVLTYYLICIIL</sequence>
<feature type="transmembrane region" description="Helical" evidence="1">
    <location>
        <begin position="31"/>
        <end position="50"/>
    </location>
</feature>
<keyword evidence="1" id="KW-0812">Transmembrane</keyword>
<evidence type="ECO:0000256" key="1">
    <source>
        <dbReference type="SAM" id="Phobius"/>
    </source>
</evidence>
<keyword evidence="1" id="KW-0472">Membrane</keyword>
<dbReference type="AlphaFoldDB" id="J9GZ68"/>
<name>J9GZ68_9ZZZZ</name>
<keyword evidence="1" id="KW-1133">Transmembrane helix</keyword>
<organism evidence="2">
    <name type="scientific">gut metagenome</name>
    <dbReference type="NCBI Taxonomy" id="749906"/>
    <lineage>
        <taxon>unclassified sequences</taxon>
        <taxon>metagenomes</taxon>
        <taxon>organismal metagenomes</taxon>
    </lineage>
</organism>
<reference evidence="2" key="1">
    <citation type="journal article" date="2012" name="PLoS ONE">
        <title>Gene sets for utilization of primary and secondary nutrition supplies in the distal gut of endangered iberian lynx.</title>
        <authorList>
            <person name="Alcaide M."/>
            <person name="Messina E."/>
            <person name="Richter M."/>
            <person name="Bargiela R."/>
            <person name="Peplies J."/>
            <person name="Huws S.A."/>
            <person name="Newbold C.J."/>
            <person name="Golyshin P.N."/>
            <person name="Simon M.A."/>
            <person name="Lopez G."/>
            <person name="Yakimov M.M."/>
            <person name="Ferrer M."/>
        </authorList>
    </citation>
    <scope>NUCLEOTIDE SEQUENCE</scope>
</reference>
<feature type="transmembrane region" description="Helical" evidence="1">
    <location>
        <begin position="88"/>
        <end position="108"/>
    </location>
</feature>
<comment type="caution">
    <text evidence="2">The sequence shown here is derived from an EMBL/GenBank/DDBJ whole genome shotgun (WGS) entry which is preliminary data.</text>
</comment>
<accession>J9GZ68</accession>
<protein>
    <submittedName>
        <fullName evidence="2">Membrane protein</fullName>
    </submittedName>
</protein>
<gene>
    <name evidence="2" type="ORF">EVA_05690</name>
</gene>